<dbReference type="SMART" id="SM00054">
    <property type="entry name" value="EFh"/>
    <property type="match status" value="2"/>
</dbReference>
<keyword evidence="3" id="KW-0812">Transmembrane</keyword>
<dbReference type="InterPro" id="IPR011992">
    <property type="entry name" value="EF-hand-dom_pair"/>
</dbReference>
<gene>
    <name evidence="6" type="ORF">CTEN210_00792</name>
</gene>
<dbReference type="CDD" id="cd00051">
    <property type="entry name" value="EFh"/>
    <property type="match status" value="1"/>
</dbReference>
<evidence type="ECO:0000256" key="3">
    <source>
        <dbReference type="SAM" id="Phobius"/>
    </source>
</evidence>
<keyword evidence="1" id="KW-0106">Calcium</keyword>
<evidence type="ECO:0000256" key="4">
    <source>
        <dbReference type="SAM" id="SignalP"/>
    </source>
</evidence>
<dbReference type="SUPFAM" id="SSF47473">
    <property type="entry name" value="EF-hand"/>
    <property type="match status" value="1"/>
</dbReference>
<name>A0AAD3CEE2_9STRA</name>
<dbReference type="AlphaFoldDB" id="A0AAD3CEE2"/>
<evidence type="ECO:0000313" key="6">
    <source>
        <dbReference type="EMBL" id="GFH44318.1"/>
    </source>
</evidence>
<feature type="domain" description="EF-hand" evidence="5">
    <location>
        <begin position="390"/>
        <end position="425"/>
    </location>
</feature>
<evidence type="ECO:0000259" key="5">
    <source>
        <dbReference type="PROSITE" id="PS50222"/>
    </source>
</evidence>
<feature type="chain" id="PRO_5041963682" description="EF-hand domain-containing protein" evidence="4">
    <location>
        <begin position="22"/>
        <end position="471"/>
    </location>
</feature>
<feature type="signal peptide" evidence="4">
    <location>
        <begin position="1"/>
        <end position="21"/>
    </location>
</feature>
<feature type="region of interest" description="Disordered" evidence="2">
    <location>
        <begin position="170"/>
        <end position="190"/>
    </location>
</feature>
<feature type="domain" description="EF-hand" evidence="5">
    <location>
        <begin position="426"/>
        <end position="461"/>
    </location>
</feature>
<evidence type="ECO:0000256" key="1">
    <source>
        <dbReference type="ARBA" id="ARBA00022837"/>
    </source>
</evidence>
<organism evidence="6 7">
    <name type="scientific">Chaetoceros tenuissimus</name>
    <dbReference type="NCBI Taxonomy" id="426638"/>
    <lineage>
        <taxon>Eukaryota</taxon>
        <taxon>Sar</taxon>
        <taxon>Stramenopiles</taxon>
        <taxon>Ochrophyta</taxon>
        <taxon>Bacillariophyta</taxon>
        <taxon>Coscinodiscophyceae</taxon>
        <taxon>Chaetocerotophycidae</taxon>
        <taxon>Chaetocerotales</taxon>
        <taxon>Chaetocerotaceae</taxon>
        <taxon>Chaetoceros</taxon>
    </lineage>
</organism>
<dbReference type="Gene3D" id="1.10.238.10">
    <property type="entry name" value="EF-hand"/>
    <property type="match status" value="1"/>
</dbReference>
<keyword evidence="3" id="KW-0472">Membrane</keyword>
<evidence type="ECO:0000313" key="7">
    <source>
        <dbReference type="Proteomes" id="UP001054902"/>
    </source>
</evidence>
<protein>
    <recommendedName>
        <fullName evidence="5">EF-hand domain-containing protein</fullName>
    </recommendedName>
</protein>
<dbReference type="InterPro" id="IPR002048">
    <property type="entry name" value="EF_hand_dom"/>
</dbReference>
<keyword evidence="4" id="KW-0732">Signal</keyword>
<comment type="caution">
    <text evidence="6">The sequence shown here is derived from an EMBL/GenBank/DDBJ whole genome shotgun (WGS) entry which is preliminary data.</text>
</comment>
<reference evidence="6 7" key="1">
    <citation type="journal article" date="2021" name="Sci. Rep.">
        <title>The genome of the diatom Chaetoceros tenuissimus carries an ancient integrated fragment of an extant virus.</title>
        <authorList>
            <person name="Hongo Y."/>
            <person name="Kimura K."/>
            <person name="Takaki Y."/>
            <person name="Yoshida Y."/>
            <person name="Baba S."/>
            <person name="Kobayashi G."/>
            <person name="Nagasaki K."/>
            <person name="Hano T."/>
            <person name="Tomaru Y."/>
        </authorList>
    </citation>
    <scope>NUCLEOTIDE SEQUENCE [LARGE SCALE GENOMIC DNA]</scope>
    <source>
        <strain evidence="6 7">NIES-3715</strain>
    </source>
</reference>
<keyword evidence="3" id="KW-1133">Transmembrane helix</keyword>
<proteinExistence type="predicted"/>
<feature type="compositionally biased region" description="Basic and acidic residues" evidence="2">
    <location>
        <begin position="170"/>
        <end position="185"/>
    </location>
</feature>
<accession>A0AAD3CEE2</accession>
<dbReference type="Proteomes" id="UP001054902">
    <property type="component" value="Unassembled WGS sequence"/>
</dbReference>
<feature type="transmembrane region" description="Helical" evidence="3">
    <location>
        <begin position="339"/>
        <end position="359"/>
    </location>
</feature>
<dbReference type="PROSITE" id="PS00018">
    <property type="entry name" value="EF_HAND_1"/>
    <property type="match status" value="2"/>
</dbReference>
<sequence>MKLTSCIVFLLSTSSPSYVSALKCGIKGVTKTCIGDTDKRYDPDVSYNLKEGSMFWKSYEGLYEIDEYIYAPNGVQVTESSLDDLPLPEGAGSFTQFPRKIYRNVTVEGTRIYVHNYILQANTAVGAPGLVLKEDSYFTATFEKDGTANLLGHGSTFLDFHTVNDPDHEEVDNHEGEDMMGRKLDSEDEEQHEGSFSMLMPHSESSLFSREEGEGKLITESYLCVKSNCDAFSAVKETFDVSMENPVLMSFSRMSFGNKVANAMDWKNKLDETLTAFNIPATPATDGVYAQPYFAAPTDPLTVECAASKCPMEADWNTQDPIAIMSPYIEPDGALEGGFLAGVSIAAIVVLGTIFYMIYKSRMAAREKKIKEVFAKSIAARCGIEKDAELTSVELEKMFKSIDTDSSGLIDKNEFKDLIESSGIKFSDSDFDLLYKTVDVDGSGEVDFLEFCSFYASIPSTKAEQFEDNKA</sequence>
<dbReference type="Pfam" id="PF13499">
    <property type="entry name" value="EF-hand_7"/>
    <property type="match status" value="1"/>
</dbReference>
<dbReference type="InterPro" id="IPR018247">
    <property type="entry name" value="EF_Hand_1_Ca_BS"/>
</dbReference>
<evidence type="ECO:0000256" key="2">
    <source>
        <dbReference type="SAM" id="MobiDB-lite"/>
    </source>
</evidence>
<dbReference type="EMBL" id="BLLK01000019">
    <property type="protein sequence ID" value="GFH44318.1"/>
    <property type="molecule type" value="Genomic_DNA"/>
</dbReference>
<dbReference type="GO" id="GO:0005509">
    <property type="term" value="F:calcium ion binding"/>
    <property type="evidence" value="ECO:0007669"/>
    <property type="project" value="InterPro"/>
</dbReference>
<dbReference type="PROSITE" id="PS50222">
    <property type="entry name" value="EF_HAND_2"/>
    <property type="match status" value="2"/>
</dbReference>
<keyword evidence="7" id="KW-1185">Reference proteome</keyword>